<dbReference type="CTD" id="8235272"/>
<dbReference type="EnsemblMetazoa" id="PHUM534230-RA">
    <property type="protein sequence ID" value="PHUM534230-PA"/>
    <property type="gene ID" value="PHUM534230"/>
</dbReference>
<feature type="region of interest" description="Disordered" evidence="1">
    <location>
        <begin position="1"/>
        <end position="117"/>
    </location>
</feature>
<gene>
    <name evidence="3" type="primary">8235272</name>
    <name evidence="2" type="ORF">Phum_PHUM534230</name>
</gene>
<name>E0VZI3_PEDHC</name>
<dbReference type="Proteomes" id="UP000009046">
    <property type="component" value="Unassembled WGS sequence"/>
</dbReference>
<dbReference type="InParanoid" id="E0VZI3"/>
<reference evidence="2" key="1">
    <citation type="submission" date="2007-04" db="EMBL/GenBank/DDBJ databases">
        <title>Annotation of Pediculus humanus corporis strain USDA.</title>
        <authorList>
            <person name="Kirkness E."/>
            <person name="Hannick L."/>
            <person name="Hass B."/>
            <person name="Bruggner R."/>
            <person name="Lawson D."/>
            <person name="Bidwell S."/>
            <person name="Joardar V."/>
            <person name="Caler E."/>
            <person name="Walenz B."/>
            <person name="Inman J."/>
            <person name="Schobel S."/>
            <person name="Galinsky K."/>
            <person name="Amedeo P."/>
            <person name="Strausberg R."/>
        </authorList>
    </citation>
    <scope>NUCLEOTIDE SEQUENCE</scope>
    <source>
        <strain evidence="2">USDA</strain>
    </source>
</reference>
<organism>
    <name type="scientific">Pediculus humanus subsp. corporis</name>
    <name type="common">Body louse</name>
    <dbReference type="NCBI Taxonomy" id="121224"/>
    <lineage>
        <taxon>Eukaryota</taxon>
        <taxon>Metazoa</taxon>
        <taxon>Ecdysozoa</taxon>
        <taxon>Arthropoda</taxon>
        <taxon>Hexapoda</taxon>
        <taxon>Insecta</taxon>
        <taxon>Pterygota</taxon>
        <taxon>Neoptera</taxon>
        <taxon>Paraneoptera</taxon>
        <taxon>Psocodea</taxon>
        <taxon>Troctomorpha</taxon>
        <taxon>Phthiraptera</taxon>
        <taxon>Anoplura</taxon>
        <taxon>Pediculidae</taxon>
        <taxon>Pediculus</taxon>
    </lineage>
</organism>
<evidence type="ECO:0000256" key="1">
    <source>
        <dbReference type="SAM" id="MobiDB-lite"/>
    </source>
</evidence>
<protein>
    <submittedName>
        <fullName evidence="2 3">Uncharacterized protein</fullName>
    </submittedName>
</protein>
<dbReference type="AlphaFoldDB" id="E0VZI3"/>
<dbReference type="STRING" id="121224.E0VZI3"/>
<keyword evidence="4" id="KW-1185">Reference proteome</keyword>
<dbReference type="GeneID" id="8235272"/>
<dbReference type="EMBL" id="DS235852">
    <property type="protein sequence ID" value="EEB18789.1"/>
    <property type="molecule type" value="Genomic_DNA"/>
</dbReference>
<accession>E0VZI3</accession>
<sequence length="264" mass="29435">MDKEEDSTFFQDHHHAEDLSAKMARKSKPIPPPLNLTAMGESETSPSPLRDFATVTTSPKSPLVQKNLPFRKSYSSTQTSSECDSPESPRIPASPITKEPTAPSPSLGLQMKSPLSSPTSHFFNKRFLQEPIKSLLPSPNTSASFFNNECDPIKSPMACHSLFRPSSDLLPIPAMEKNSMKSPLQTPTRSVFLQSHVDSTLFDVEKFPMKSPLNTPTRPGFLPPQDFFIMPEPISIKTEPIEQNENEKIKTEETKSDFNKFKGI</sequence>
<proteinExistence type="predicted"/>
<evidence type="ECO:0000313" key="3">
    <source>
        <dbReference type="EnsemblMetazoa" id="PHUM534230-PA"/>
    </source>
</evidence>
<feature type="compositionally biased region" description="Basic and acidic residues" evidence="1">
    <location>
        <begin position="245"/>
        <end position="264"/>
    </location>
</feature>
<feature type="region of interest" description="Disordered" evidence="1">
    <location>
        <begin position="236"/>
        <end position="264"/>
    </location>
</feature>
<evidence type="ECO:0000313" key="4">
    <source>
        <dbReference type="Proteomes" id="UP000009046"/>
    </source>
</evidence>
<dbReference type="VEuPathDB" id="VectorBase:PHUM534230"/>
<feature type="compositionally biased region" description="Basic and acidic residues" evidence="1">
    <location>
        <begin position="11"/>
        <end position="20"/>
    </location>
</feature>
<dbReference type="HOGENOM" id="CLU_1054894_0_0_1"/>
<reference evidence="2" key="2">
    <citation type="submission" date="2007-04" db="EMBL/GenBank/DDBJ databases">
        <title>The genome of the human body louse.</title>
        <authorList>
            <consortium name="The Human Body Louse Genome Consortium"/>
            <person name="Kirkness E."/>
            <person name="Walenz B."/>
            <person name="Hass B."/>
            <person name="Bruggner R."/>
            <person name="Strausberg R."/>
        </authorList>
    </citation>
    <scope>NUCLEOTIDE SEQUENCE</scope>
    <source>
        <strain evidence="2">USDA</strain>
    </source>
</reference>
<reference evidence="3" key="3">
    <citation type="submission" date="2021-02" db="UniProtKB">
        <authorList>
            <consortium name="EnsemblMetazoa"/>
        </authorList>
    </citation>
    <scope>IDENTIFICATION</scope>
    <source>
        <strain evidence="3">USDA</strain>
    </source>
</reference>
<dbReference type="KEGG" id="phu:Phum_PHUM534230"/>
<evidence type="ECO:0000313" key="2">
    <source>
        <dbReference type="EMBL" id="EEB18789.1"/>
    </source>
</evidence>
<dbReference type="EMBL" id="AAZO01006485">
    <property type="status" value="NOT_ANNOTATED_CDS"/>
    <property type="molecule type" value="Genomic_DNA"/>
</dbReference>
<feature type="compositionally biased region" description="Polar residues" evidence="1">
    <location>
        <begin position="73"/>
        <end position="83"/>
    </location>
</feature>
<dbReference type="RefSeq" id="XP_002431527.1">
    <property type="nucleotide sequence ID" value="XM_002431482.1"/>
</dbReference>